<dbReference type="PANTHER" id="PTHR43798">
    <property type="entry name" value="MONOACYLGLYCEROL LIPASE"/>
    <property type="match status" value="1"/>
</dbReference>
<dbReference type="EMBL" id="JAGFNS010000005">
    <property type="protein sequence ID" value="MBO3737722.1"/>
    <property type="molecule type" value="Genomic_DNA"/>
</dbReference>
<dbReference type="InterPro" id="IPR050266">
    <property type="entry name" value="AB_hydrolase_sf"/>
</dbReference>
<dbReference type="RefSeq" id="WP_208466929.1">
    <property type="nucleotide sequence ID" value="NZ_JAGFNS010000005.1"/>
</dbReference>
<organism evidence="2 3">
    <name type="scientific">Actinoplanes flavus</name>
    <dbReference type="NCBI Taxonomy" id="2820290"/>
    <lineage>
        <taxon>Bacteria</taxon>
        <taxon>Bacillati</taxon>
        <taxon>Actinomycetota</taxon>
        <taxon>Actinomycetes</taxon>
        <taxon>Micromonosporales</taxon>
        <taxon>Micromonosporaceae</taxon>
        <taxon>Actinoplanes</taxon>
    </lineage>
</organism>
<evidence type="ECO:0000313" key="2">
    <source>
        <dbReference type="EMBL" id="MBO3737722.1"/>
    </source>
</evidence>
<dbReference type="Pfam" id="PF12697">
    <property type="entry name" value="Abhydrolase_6"/>
    <property type="match status" value="1"/>
</dbReference>
<name>A0ABS3UG16_9ACTN</name>
<protein>
    <submittedName>
        <fullName evidence="2">Alpha/beta fold hydrolase</fullName>
    </submittedName>
</protein>
<keyword evidence="3" id="KW-1185">Reference proteome</keyword>
<dbReference type="Proteomes" id="UP000679690">
    <property type="component" value="Unassembled WGS sequence"/>
</dbReference>
<keyword evidence="2" id="KW-0378">Hydrolase</keyword>
<sequence>MQPRRITHAHGTPKNLLVYDRWGRFGRPVVLLHGLGHDRTMWWPVAADLGDDCAAVTIDLPGHGQSAERTDHDLGRLAHDLAMLISGLNLNRAPILVGHAEATLLADAFAGRYTTHAVITVDQADTEPDLEALPELYRQFAARQPDLDLQPMRHSWAAHLPARRLAVNASRVHVGAASAANPVGACLPHLRDPAGFADLLRGLT</sequence>
<proteinExistence type="predicted"/>
<comment type="caution">
    <text evidence="2">The sequence shown here is derived from an EMBL/GenBank/DDBJ whole genome shotgun (WGS) entry which is preliminary data.</text>
</comment>
<dbReference type="Gene3D" id="3.40.50.1820">
    <property type="entry name" value="alpha/beta hydrolase"/>
    <property type="match status" value="1"/>
</dbReference>
<gene>
    <name evidence="2" type="ORF">J5X75_09340</name>
</gene>
<reference evidence="2 3" key="1">
    <citation type="submission" date="2021-03" db="EMBL/GenBank/DDBJ databases">
        <title>Actinoplanes flavus sp. nov., a novel actinomycete isolated from Coconut Palm rhizosphere soil.</title>
        <authorList>
            <person name="Luo X."/>
        </authorList>
    </citation>
    <scope>NUCLEOTIDE SEQUENCE [LARGE SCALE GENOMIC DNA]</scope>
    <source>
        <strain evidence="2 3">NEAU-H7</strain>
    </source>
</reference>
<evidence type="ECO:0000259" key="1">
    <source>
        <dbReference type="Pfam" id="PF12697"/>
    </source>
</evidence>
<dbReference type="GO" id="GO:0016787">
    <property type="term" value="F:hydrolase activity"/>
    <property type="evidence" value="ECO:0007669"/>
    <property type="project" value="UniProtKB-KW"/>
</dbReference>
<dbReference type="SUPFAM" id="SSF53474">
    <property type="entry name" value="alpha/beta-Hydrolases"/>
    <property type="match status" value="1"/>
</dbReference>
<accession>A0ABS3UG16</accession>
<feature type="domain" description="AB hydrolase-1" evidence="1">
    <location>
        <begin position="29"/>
        <end position="163"/>
    </location>
</feature>
<dbReference type="InterPro" id="IPR000073">
    <property type="entry name" value="AB_hydrolase_1"/>
</dbReference>
<evidence type="ECO:0000313" key="3">
    <source>
        <dbReference type="Proteomes" id="UP000679690"/>
    </source>
</evidence>
<dbReference type="InterPro" id="IPR029058">
    <property type="entry name" value="AB_hydrolase_fold"/>
</dbReference>